<keyword evidence="7" id="KW-1185">Reference proteome</keyword>
<dbReference type="InterPro" id="IPR036271">
    <property type="entry name" value="Tet_transcr_reg_TetR-rel_C_sf"/>
</dbReference>
<dbReference type="InterPro" id="IPR049445">
    <property type="entry name" value="TetR_SbtR-like_C"/>
</dbReference>
<evidence type="ECO:0000256" key="2">
    <source>
        <dbReference type="ARBA" id="ARBA00023125"/>
    </source>
</evidence>
<gene>
    <name evidence="6" type="ORF">Pen02_20600</name>
</gene>
<evidence type="ECO:0000256" key="4">
    <source>
        <dbReference type="PROSITE-ProRule" id="PRU00335"/>
    </source>
</evidence>
<dbReference type="Proteomes" id="UP000646749">
    <property type="component" value="Unassembled WGS sequence"/>
</dbReference>
<proteinExistence type="predicted"/>
<protein>
    <submittedName>
        <fullName evidence="6">TetR family transcriptional regulator</fullName>
    </submittedName>
</protein>
<keyword evidence="3" id="KW-0804">Transcription</keyword>
<dbReference type="Gene3D" id="1.10.357.10">
    <property type="entry name" value="Tetracycline Repressor, domain 2"/>
    <property type="match status" value="1"/>
</dbReference>
<evidence type="ECO:0000259" key="5">
    <source>
        <dbReference type="PROSITE" id="PS50977"/>
    </source>
</evidence>
<dbReference type="PRINTS" id="PR00455">
    <property type="entry name" value="HTHTETR"/>
</dbReference>
<dbReference type="SUPFAM" id="SSF46689">
    <property type="entry name" value="Homeodomain-like"/>
    <property type="match status" value="1"/>
</dbReference>
<name>A0ABQ4DXD9_9ACTN</name>
<evidence type="ECO:0000256" key="1">
    <source>
        <dbReference type="ARBA" id="ARBA00023015"/>
    </source>
</evidence>
<organism evidence="6 7">
    <name type="scientific">Plantactinospora endophytica</name>
    <dbReference type="NCBI Taxonomy" id="673535"/>
    <lineage>
        <taxon>Bacteria</taxon>
        <taxon>Bacillati</taxon>
        <taxon>Actinomycetota</taxon>
        <taxon>Actinomycetes</taxon>
        <taxon>Micromonosporales</taxon>
        <taxon>Micromonosporaceae</taxon>
        <taxon>Plantactinospora</taxon>
    </lineage>
</organism>
<keyword evidence="2 4" id="KW-0238">DNA-binding</keyword>
<evidence type="ECO:0000313" key="7">
    <source>
        <dbReference type="Proteomes" id="UP000646749"/>
    </source>
</evidence>
<dbReference type="EMBL" id="BONW01000008">
    <property type="protein sequence ID" value="GIG87124.1"/>
    <property type="molecule type" value="Genomic_DNA"/>
</dbReference>
<accession>A0ABQ4DXD9</accession>
<dbReference type="Pfam" id="PF21597">
    <property type="entry name" value="TetR_C_43"/>
    <property type="match status" value="1"/>
</dbReference>
<keyword evidence="1" id="KW-0805">Transcription regulation</keyword>
<dbReference type="InterPro" id="IPR009057">
    <property type="entry name" value="Homeodomain-like_sf"/>
</dbReference>
<dbReference type="Pfam" id="PF00440">
    <property type="entry name" value="TetR_N"/>
    <property type="match status" value="1"/>
</dbReference>
<sequence length="197" mass="21523">MTSSGPVSANLARRPKRADARRNYQALVSAAQEVFAEHGAAGSLEEVARRAGVGIGTLYRHFPTRRDLFESLYVDEVEALCRTAAELADLPPWEALAGWLRRFVGYTVTKRALAEELTHDSDFFRTCRTEIYTAGEPLLARAQAAGVVRSDVTFDDTVRLLSGITKVQYTDPGQLERVLGVALDGLRAPGSTTAPTR</sequence>
<dbReference type="RefSeq" id="WP_203865703.1">
    <property type="nucleotide sequence ID" value="NZ_BONW01000008.1"/>
</dbReference>
<dbReference type="PANTHER" id="PTHR30055">
    <property type="entry name" value="HTH-TYPE TRANSCRIPTIONAL REGULATOR RUTR"/>
    <property type="match status" value="1"/>
</dbReference>
<feature type="DNA-binding region" description="H-T-H motif" evidence="4">
    <location>
        <begin position="43"/>
        <end position="62"/>
    </location>
</feature>
<dbReference type="PANTHER" id="PTHR30055:SF234">
    <property type="entry name" value="HTH-TYPE TRANSCRIPTIONAL REGULATOR BETI"/>
    <property type="match status" value="1"/>
</dbReference>
<evidence type="ECO:0000256" key="3">
    <source>
        <dbReference type="ARBA" id="ARBA00023163"/>
    </source>
</evidence>
<dbReference type="SUPFAM" id="SSF48498">
    <property type="entry name" value="Tetracyclin repressor-like, C-terminal domain"/>
    <property type="match status" value="1"/>
</dbReference>
<comment type="caution">
    <text evidence="6">The sequence shown here is derived from an EMBL/GenBank/DDBJ whole genome shotgun (WGS) entry which is preliminary data.</text>
</comment>
<reference evidence="6 7" key="1">
    <citation type="submission" date="2021-01" db="EMBL/GenBank/DDBJ databases">
        <title>Whole genome shotgun sequence of Plantactinospora endophytica NBRC 110450.</title>
        <authorList>
            <person name="Komaki H."/>
            <person name="Tamura T."/>
        </authorList>
    </citation>
    <scope>NUCLEOTIDE SEQUENCE [LARGE SCALE GENOMIC DNA]</scope>
    <source>
        <strain evidence="6 7">NBRC 110450</strain>
    </source>
</reference>
<feature type="domain" description="HTH tetR-type" evidence="5">
    <location>
        <begin position="21"/>
        <end position="80"/>
    </location>
</feature>
<dbReference type="PROSITE" id="PS50977">
    <property type="entry name" value="HTH_TETR_2"/>
    <property type="match status" value="1"/>
</dbReference>
<dbReference type="InterPro" id="IPR050109">
    <property type="entry name" value="HTH-type_TetR-like_transc_reg"/>
</dbReference>
<dbReference type="InterPro" id="IPR001647">
    <property type="entry name" value="HTH_TetR"/>
</dbReference>
<evidence type="ECO:0000313" key="6">
    <source>
        <dbReference type="EMBL" id="GIG87124.1"/>
    </source>
</evidence>